<organism evidence="5 6">
    <name type="scientific">Paenibacillus phyllosphaerae</name>
    <dbReference type="NCBI Taxonomy" id="274593"/>
    <lineage>
        <taxon>Bacteria</taxon>
        <taxon>Bacillati</taxon>
        <taxon>Bacillota</taxon>
        <taxon>Bacilli</taxon>
        <taxon>Bacillales</taxon>
        <taxon>Paenibacillaceae</taxon>
        <taxon>Paenibacillus</taxon>
    </lineage>
</organism>
<sequence length="260" mass="29770">MDYIVLDIEFNGRKFASDLPMEVIEIGAVRLDENLNQVDVFSSLIKPVYFSKLNGFIKKKTGIPQADIDVADGFPKVIAEFTQWLGRSESFLLITWGGEDLKRIIFDTRMHKIDDAYWMAVTYFDLLKGYLRHKNVTNDVSVEAALAELQIESTGSAHRALDDAIMTAKIMQAIFPHLDFDRSQQFKDAYSNAKERRMVKNAIRGMRSQRVAPTWELMVEHYLKDKVSLADPRKVAELLAYFNDELARPQTAKQQTPMPS</sequence>
<dbReference type="InterPro" id="IPR047201">
    <property type="entry name" value="ERI-1_3'hExo-like"/>
</dbReference>
<keyword evidence="1" id="KW-0540">Nuclease</keyword>
<accession>A0A7W5B3X8</accession>
<dbReference type="EMBL" id="JACHXK010000019">
    <property type="protein sequence ID" value="MBB3113506.1"/>
    <property type="molecule type" value="Genomic_DNA"/>
</dbReference>
<gene>
    <name evidence="5" type="ORF">FHS18_005618</name>
</gene>
<dbReference type="Pfam" id="PF00929">
    <property type="entry name" value="RNase_T"/>
    <property type="match status" value="1"/>
</dbReference>
<dbReference type="GO" id="GO:0003676">
    <property type="term" value="F:nucleic acid binding"/>
    <property type="evidence" value="ECO:0007669"/>
    <property type="project" value="InterPro"/>
</dbReference>
<dbReference type="CDD" id="cd06133">
    <property type="entry name" value="ERI-1_3'hExo_like"/>
    <property type="match status" value="1"/>
</dbReference>
<dbReference type="AlphaFoldDB" id="A0A7W5B3X8"/>
<keyword evidence="3 5" id="KW-0269">Exonuclease</keyword>
<evidence type="ECO:0000259" key="4">
    <source>
        <dbReference type="SMART" id="SM00479"/>
    </source>
</evidence>
<keyword evidence="6" id="KW-1185">Reference proteome</keyword>
<keyword evidence="2" id="KW-0378">Hydrolase</keyword>
<evidence type="ECO:0000313" key="5">
    <source>
        <dbReference type="EMBL" id="MBB3113506.1"/>
    </source>
</evidence>
<evidence type="ECO:0000256" key="3">
    <source>
        <dbReference type="ARBA" id="ARBA00022839"/>
    </source>
</evidence>
<evidence type="ECO:0000256" key="1">
    <source>
        <dbReference type="ARBA" id="ARBA00022722"/>
    </source>
</evidence>
<name>A0A7W5B3X8_9BACL</name>
<dbReference type="InterPro" id="IPR051274">
    <property type="entry name" value="3-5_Exoribonuclease"/>
</dbReference>
<dbReference type="GO" id="GO:0000175">
    <property type="term" value="F:3'-5'-RNA exonuclease activity"/>
    <property type="evidence" value="ECO:0007669"/>
    <property type="project" value="InterPro"/>
</dbReference>
<evidence type="ECO:0000256" key="2">
    <source>
        <dbReference type="ARBA" id="ARBA00022801"/>
    </source>
</evidence>
<reference evidence="5 6" key="1">
    <citation type="submission" date="2020-08" db="EMBL/GenBank/DDBJ databases">
        <title>Genomic Encyclopedia of Type Strains, Phase III (KMG-III): the genomes of soil and plant-associated and newly described type strains.</title>
        <authorList>
            <person name="Whitman W."/>
        </authorList>
    </citation>
    <scope>NUCLEOTIDE SEQUENCE [LARGE SCALE GENOMIC DNA]</scope>
    <source>
        <strain evidence="5 6">CECT 5862</strain>
    </source>
</reference>
<dbReference type="PANTHER" id="PTHR23044">
    <property type="entry name" value="3'-5' EXONUCLEASE ERI1-RELATED"/>
    <property type="match status" value="1"/>
</dbReference>
<dbReference type="InterPro" id="IPR013520">
    <property type="entry name" value="Ribonucl_H"/>
</dbReference>
<protein>
    <submittedName>
        <fullName evidence="5">Inhibitor of KinA sporulation pathway (Predicted exonuclease)</fullName>
    </submittedName>
</protein>
<feature type="domain" description="Exonuclease" evidence="4">
    <location>
        <begin position="2"/>
        <end position="180"/>
    </location>
</feature>
<dbReference type="SUPFAM" id="SSF53098">
    <property type="entry name" value="Ribonuclease H-like"/>
    <property type="match status" value="1"/>
</dbReference>
<dbReference type="InterPro" id="IPR036397">
    <property type="entry name" value="RNaseH_sf"/>
</dbReference>
<dbReference type="InterPro" id="IPR012337">
    <property type="entry name" value="RNaseH-like_sf"/>
</dbReference>
<dbReference type="PANTHER" id="PTHR23044:SF61">
    <property type="entry name" value="3'-5' EXORIBONUCLEASE 1-RELATED"/>
    <property type="match status" value="1"/>
</dbReference>
<dbReference type="SMART" id="SM00479">
    <property type="entry name" value="EXOIII"/>
    <property type="match status" value="1"/>
</dbReference>
<dbReference type="Proteomes" id="UP000570361">
    <property type="component" value="Unassembled WGS sequence"/>
</dbReference>
<proteinExistence type="predicted"/>
<comment type="caution">
    <text evidence="5">The sequence shown here is derived from an EMBL/GenBank/DDBJ whole genome shotgun (WGS) entry which is preliminary data.</text>
</comment>
<dbReference type="Gene3D" id="3.30.420.10">
    <property type="entry name" value="Ribonuclease H-like superfamily/Ribonuclease H"/>
    <property type="match status" value="1"/>
</dbReference>
<dbReference type="RefSeq" id="WP_183603580.1">
    <property type="nucleotide sequence ID" value="NZ_JACHXK010000019.1"/>
</dbReference>
<evidence type="ECO:0000313" key="6">
    <source>
        <dbReference type="Proteomes" id="UP000570361"/>
    </source>
</evidence>